<name>A0ACA8DY87_9GAMM</name>
<reference evidence="1" key="1">
    <citation type="submission" date="2015-03" db="EMBL/GenBank/DDBJ databases">
        <authorList>
            <person name="Xie B.-B."/>
            <person name="Rong J.-C."/>
            <person name="Qin Q.-L."/>
            <person name="Zhang Y.-Z."/>
        </authorList>
    </citation>
    <scope>NUCLEOTIDE SEQUENCE</scope>
    <source>
        <strain evidence="1">DSM 14585</strain>
    </source>
</reference>
<evidence type="ECO:0000313" key="2">
    <source>
        <dbReference type="Proteomes" id="UP000217277"/>
    </source>
</evidence>
<evidence type="ECO:0000313" key="1">
    <source>
        <dbReference type="EMBL" id="ATC82813.1"/>
    </source>
</evidence>
<sequence>MTTHTPPSHSANTAENTSLFYVIFISAVAAIGGFLFGFDSGVINGTVSALGNAFNSSSVATGFNVASVLLGCALGALAAGPLADKFGRRAIMIITAIIFAISAFGSGISESSAEFIFYRLFGGLGIGAASVLAPAYIAEVAPPALRGRLATLQQLAIVLGLFAAFLSNYLIADAAGSAQNILMLDIAAWRWMFWAELVPAILFLVGGLFIPESPRYLVAQGKVDDAKTVFSKISNDNVAAQISDVKSSLRSDKKPSIRDLFIDGSKKVHPIVWAGVALSVFQQFVGINVVFYYGSELWQAAGFDESQSLFINVLAGTTNIVSTFIAIALVDKIGRKPLLLIGSIGMFISLSALTYIFGSAGLDEAGKLALSDNMGTFALIMANLFVVFFGLSWGPVVWVLLGEMFNNRIRGAALAVAASAQWIANFAITMTFPIMLANIGLAGAYGFYALSALISIFFVAKYITETRGKTLESM</sequence>
<accession>A0ACA8DY87</accession>
<keyword evidence="2" id="KW-1185">Reference proteome</keyword>
<proteinExistence type="predicted"/>
<dbReference type="Proteomes" id="UP000217277">
    <property type="component" value="Chromosome I"/>
</dbReference>
<protein>
    <submittedName>
        <fullName evidence="1">MFS transporter, SP family, sugar:H+ symporter</fullName>
    </submittedName>
</protein>
<gene>
    <name evidence="1" type="ORF">PAGA_a2551</name>
</gene>
<dbReference type="EMBL" id="CP011011">
    <property type="protein sequence ID" value="ATC82813.1"/>
    <property type="molecule type" value="Genomic_DNA"/>
</dbReference>
<organism evidence="1 2">
    <name type="scientific">Pseudoalteromonas agarivorans DSM 14585</name>
    <dbReference type="NCBI Taxonomy" id="1312369"/>
    <lineage>
        <taxon>Bacteria</taxon>
        <taxon>Pseudomonadati</taxon>
        <taxon>Pseudomonadota</taxon>
        <taxon>Gammaproteobacteria</taxon>
        <taxon>Alteromonadales</taxon>
        <taxon>Pseudoalteromonadaceae</taxon>
        <taxon>Pseudoalteromonas</taxon>
    </lineage>
</organism>